<dbReference type="RefSeq" id="WP_322414369.1">
    <property type="nucleotide sequence ID" value="NZ_CP139858.1"/>
</dbReference>
<name>A0ABZ0VT39_9HYPH</name>
<evidence type="ECO:0000256" key="3">
    <source>
        <dbReference type="ARBA" id="ARBA00022801"/>
    </source>
</evidence>
<dbReference type="Proteomes" id="UP001322481">
    <property type="component" value="Chromosome"/>
</dbReference>
<protein>
    <submittedName>
        <fullName evidence="7">Mov34/MPN/PAD-1 family protein</fullName>
    </submittedName>
</protein>
<gene>
    <name evidence="7" type="ORF">U0R22_003764</name>
</gene>
<evidence type="ECO:0000256" key="5">
    <source>
        <dbReference type="ARBA" id="ARBA00023049"/>
    </source>
</evidence>
<keyword evidence="8" id="KW-1185">Reference proteome</keyword>
<feature type="domain" description="JAB" evidence="6">
    <location>
        <begin position="112"/>
        <end position="214"/>
    </location>
</feature>
<evidence type="ECO:0000313" key="7">
    <source>
        <dbReference type="EMBL" id="WQB99580.1"/>
    </source>
</evidence>
<dbReference type="Pfam" id="PF14464">
    <property type="entry name" value="Prok-JAB"/>
    <property type="match status" value="1"/>
</dbReference>
<proteinExistence type="predicted"/>
<dbReference type="EMBL" id="CP139858">
    <property type="protein sequence ID" value="WQB99580.1"/>
    <property type="molecule type" value="Genomic_DNA"/>
</dbReference>
<dbReference type="Gene3D" id="3.40.140.10">
    <property type="entry name" value="Cytidine Deaminase, domain 2"/>
    <property type="match status" value="1"/>
</dbReference>
<organism evidence="7 8">
    <name type="scientific">Mesorhizobium huakuii</name>
    <dbReference type="NCBI Taxonomy" id="28104"/>
    <lineage>
        <taxon>Bacteria</taxon>
        <taxon>Pseudomonadati</taxon>
        <taxon>Pseudomonadota</taxon>
        <taxon>Alphaproteobacteria</taxon>
        <taxon>Hyphomicrobiales</taxon>
        <taxon>Phyllobacteriaceae</taxon>
        <taxon>Mesorhizobium</taxon>
    </lineage>
</organism>
<reference evidence="7 8" key="1">
    <citation type="submission" date="2023-11" db="EMBL/GenBank/DDBJ databases">
        <authorList>
            <person name="Panchal A.K."/>
            <person name="Meaney J.S."/>
            <person name="Karas B.J."/>
            <person name="diCenzo G.C."/>
        </authorList>
    </citation>
    <scope>NUCLEOTIDE SEQUENCE [LARGE SCALE GENOMIC DNA]</scope>
    <source>
        <strain evidence="7 8">NZP2235</strain>
    </source>
</reference>
<evidence type="ECO:0000256" key="4">
    <source>
        <dbReference type="ARBA" id="ARBA00022833"/>
    </source>
</evidence>
<evidence type="ECO:0000256" key="1">
    <source>
        <dbReference type="ARBA" id="ARBA00022670"/>
    </source>
</evidence>
<dbReference type="InterPro" id="IPR028090">
    <property type="entry name" value="JAB_dom_prok"/>
</dbReference>
<sequence>MAEAADRSVNLRDIETTYLREILANPSLKGHLQPGQQLRYRAACRALTNRIPASSVVVLSGLLAAGVATASRDDTAVLPIWTMREDGGIDCLNAPTSVIKSSMAAWTVTLPTELRDDLTARHEGALPNETGGPLVGVVDHEAKHVAAVHVLTTPSDSAGRRSEFVRGTRGLRRLIEEAPGRSGGQVRYIGEWHSHPRGTSASPSTTDIRQICQLSLVLDLDGLPALSLIIGD</sequence>
<evidence type="ECO:0000256" key="2">
    <source>
        <dbReference type="ARBA" id="ARBA00022723"/>
    </source>
</evidence>
<evidence type="ECO:0000313" key="8">
    <source>
        <dbReference type="Proteomes" id="UP001322481"/>
    </source>
</evidence>
<dbReference type="SUPFAM" id="SSF102712">
    <property type="entry name" value="JAB1/MPN domain"/>
    <property type="match status" value="1"/>
</dbReference>
<keyword evidence="5" id="KW-0482">Metalloprotease</keyword>
<evidence type="ECO:0000259" key="6">
    <source>
        <dbReference type="Pfam" id="PF14464"/>
    </source>
</evidence>
<keyword evidence="3" id="KW-0378">Hydrolase</keyword>
<keyword evidence="4" id="KW-0862">Zinc</keyword>
<keyword evidence="2" id="KW-0479">Metal-binding</keyword>
<keyword evidence="1" id="KW-0645">Protease</keyword>
<accession>A0ABZ0VT39</accession>